<feature type="region of interest" description="Disordered" evidence="1">
    <location>
        <begin position="75"/>
        <end position="98"/>
    </location>
</feature>
<organism evidence="2 3">
    <name type="scientific">Caerostris extrusa</name>
    <name type="common">Bark spider</name>
    <name type="synonym">Caerostris bankana</name>
    <dbReference type="NCBI Taxonomy" id="172846"/>
    <lineage>
        <taxon>Eukaryota</taxon>
        <taxon>Metazoa</taxon>
        <taxon>Ecdysozoa</taxon>
        <taxon>Arthropoda</taxon>
        <taxon>Chelicerata</taxon>
        <taxon>Arachnida</taxon>
        <taxon>Araneae</taxon>
        <taxon>Araneomorphae</taxon>
        <taxon>Entelegynae</taxon>
        <taxon>Araneoidea</taxon>
        <taxon>Araneidae</taxon>
        <taxon>Caerostris</taxon>
    </lineage>
</organism>
<proteinExistence type="predicted"/>
<sequence>MSQLTQNEINKHLQRDILFQYQNHISLEVVEPSNSLIITRIPSSGRDSFWNKPNSVKGGIFQNKRNHHSHDVILTPCGNSLPKTNMESTDHASRAREI</sequence>
<protein>
    <submittedName>
        <fullName evidence="2">Uncharacterized protein</fullName>
    </submittedName>
</protein>
<evidence type="ECO:0000313" key="3">
    <source>
        <dbReference type="Proteomes" id="UP001054945"/>
    </source>
</evidence>
<evidence type="ECO:0000313" key="2">
    <source>
        <dbReference type="EMBL" id="GIY65734.1"/>
    </source>
</evidence>
<gene>
    <name evidence="2" type="ORF">CEXT_133831</name>
</gene>
<dbReference type="AlphaFoldDB" id="A0AAV4V7R9"/>
<dbReference type="EMBL" id="BPLR01014023">
    <property type="protein sequence ID" value="GIY65734.1"/>
    <property type="molecule type" value="Genomic_DNA"/>
</dbReference>
<keyword evidence="3" id="KW-1185">Reference proteome</keyword>
<dbReference type="Proteomes" id="UP001054945">
    <property type="component" value="Unassembled WGS sequence"/>
</dbReference>
<feature type="compositionally biased region" description="Polar residues" evidence="1">
    <location>
        <begin position="77"/>
        <end position="87"/>
    </location>
</feature>
<feature type="compositionally biased region" description="Basic and acidic residues" evidence="1">
    <location>
        <begin position="88"/>
        <end position="98"/>
    </location>
</feature>
<reference evidence="2 3" key="1">
    <citation type="submission" date="2021-06" db="EMBL/GenBank/DDBJ databases">
        <title>Caerostris extrusa draft genome.</title>
        <authorList>
            <person name="Kono N."/>
            <person name="Arakawa K."/>
        </authorList>
    </citation>
    <scope>NUCLEOTIDE SEQUENCE [LARGE SCALE GENOMIC DNA]</scope>
</reference>
<evidence type="ECO:0000256" key="1">
    <source>
        <dbReference type="SAM" id="MobiDB-lite"/>
    </source>
</evidence>
<comment type="caution">
    <text evidence="2">The sequence shown here is derived from an EMBL/GenBank/DDBJ whole genome shotgun (WGS) entry which is preliminary data.</text>
</comment>
<name>A0AAV4V7R9_CAEEX</name>
<accession>A0AAV4V7R9</accession>